<comment type="caution">
    <text evidence="6">The sequence shown here is derived from an EMBL/GenBank/DDBJ whole genome shotgun (WGS) entry which is preliminary data.</text>
</comment>
<feature type="domain" description="PD-(D/E)XK endonuclease-like" evidence="5">
    <location>
        <begin position="97"/>
        <end position="346"/>
    </location>
</feature>
<gene>
    <name evidence="6" type="ORF">OM076_38920</name>
</gene>
<protein>
    <submittedName>
        <fullName evidence="6">PD-(D/E)XK nuclease family protein</fullName>
    </submittedName>
</protein>
<feature type="compositionally biased region" description="Low complexity" evidence="4">
    <location>
        <begin position="1"/>
        <end position="12"/>
    </location>
</feature>
<dbReference type="GO" id="GO:0006281">
    <property type="term" value="P:DNA repair"/>
    <property type="evidence" value="ECO:0007669"/>
    <property type="project" value="UniProtKB-KW"/>
</dbReference>
<feature type="compositionally biased region" description="Low complexity" evidence="4">
    <location>
        <begin position="72"/>
        <end position="82"/>
    </location>
</feature>
<evidence type="ECO:0000256" key="3">
    <source>
        <dbReference type="ARBA" id="ARBA00023204"/>
    </source>
</evidence>
<evidence type="ECO:0000313" key="6">
    <source>
        <dbReference type="EMBL" id="MDA0166303.1"/>
    </source>
</evidence>
<name>A0A9X3SAR4_9ACTN</name>
<dbReference type="InterPro" id="IPR011335">
    <property type="entry name" value="Restrct_endonuc-II-like"/>
</dbReference>
<evidence type="ECO:0000259" key="5">
    <source>
        <dbReference type="Pfam" id="PF12705"/>
    </source>
</evidence>
<keyword evidence="3" id="KW-0234">DNA repair</keyword>
<dbReference type="RefSeq" id="WP_270045560.1">
    <property type="nucleotide sequence ID" value="NZ_JAPDOD010000063.1"/>
</dbReference>
<keyword evidence="2" id="KW-0378">Hydrolase</keyword>
<dbReference type="Gene3D" id="3.90.320.10">
    <property type="match status" value="1"/>
</dbReference>
<dbReference type="InterPro" id="IPR038726">
    <property type="entry name" value="PDDEXK_AddAB-type"/>
</dbReference>
<feature type="region of interest" description="Disordered" evidence="4">
    <location>
        <begin position="358"/>
        <end position="381"/>
    </location>
</feature>
<feature type="region of interest" description="Disordered" evidence="4">
    <location>
        <begin position="1"/>
        <end position="25"/>
    </location>
</feature>
<evidence type="ECO:0000313" key="7">
    <source>
        <dbReference type="Proteomes" id="UP001149140"/>
    </source>
</evidence>
<dbReference type="SUPFAM" id="SSF52980">
    <property type="entry name" value="Restriction endonuclease-like"/>
    <property type="match status" value="1"/>
</dbReference>
<dbReference type="AlphaFoldDB" id="A0A9X3SAR4"/>
<dbReference type="InterPro" id="IPR011604">
    <property type="entry name" value="PDDEXK-like_dom_sf"/>
</dbReference>
<reference evidence="6" key="1">
    <citation type="submission" date="2022-10" db="EMBL/GenBank/DDBJ databases">
        <title>The WGS of Solirubrobacter ginsenosidimutans DSM 21036.</title>
        <authorList>
            <person name="Jiang Z."/>
        </authorList>
    </citation>
    <scope>NUCLEOTIDE SEQUENCE</scope>
    <source>
        <strain evidence="6">DSM 21036</strain>
    </source>
</reference>
<dbReference type="EMBL" id="JAPDOD010000063">
    <property type="protein sequence ID" value="MDA0166303.1"/>
    <property type="molecule type" value="Genomic_DNA"/>
</dbReference>
<keyword evidence="7" id="KW-1185">Reference proteome</keyword>
<proteinExistence type="predicted"/>
<dbReference type="GO" id="GO:0004386">
    <property type="term" value="F:helicase activity"/>
    <property type="evidence" value="ECO:0007669"/>
    <property type="project" value="UniProtKB-KW"/>
</dbReference>
<evidence type="ECO:0000256" key="4">
    <source>
        <dbReference type="SAM" id="MobiDB-lite"/>
    </source>
</evidence>
<evidence type="ECO:0000256" key="2">
    <source>
        <dbReference type="ARBA" id="ARBA00022806"/>
    </source>
</evidence>
<feature type="region of interest" description="Disordered" evidence="4">
    <location>
        <begin position="72"/>
        <end position="94"/>
    </location>
</feature>
<feature type="non-terminal residue" evidence="6">
    <location>
        <position position="1"/>
    </location>
</feature>
<keyword evidence="1" id="KW-0227">DNA damage</keyword>
<keyword evidence="2" id="KW-0347">Helicase</keyword>
<organism evidence="6 7">
    <name type="scientific">Solirubrobacter ginsenosidimutans</name>
    <dbReference type="NCBI Taxonomy" id="490573"/>
    <lineage>
        <taxon>Bacteria</taxon>
        <taxon>Bacillati</taxon>
        <taxon>Actinomycetota</taxon>
        <taxon>Thermoleophilia</taxon>
        <taxon>Solirubrobacterales</taxon>
        <taxon>Solirubrobacteraceae</taxon>
        <taxon>Solirubrobacter</taxon>
    </lineage>
</organism>
<sequence length="381" mass="40591">SAAAAVAGARPAGSRRARAAGADAPPVDAELVTREWDGRQARVVARLNTPATLGTVLPERALEPSPRARAAAGTTALPAKPAYVPPRPARARPAPQRLSYTQLTDYGRCGYRFYLNRVLGLPDVTPPPPEVEPEVVTAGIDPRTRGSIVHKALEDLDFDAPKAPDDDVIRALADDEGVTLTESELTDIKAFVQAFADSPLCERLTHAGNVTREAWFAFALEPDGSGPLVRGFIDVHAREVDGTHLVIDYKTDHVPPDTTAADYIARNYETQRLVYALAALRAGAPAVEVAYCLLETPDEPVTTLYTAQDAPDLADALATLAHGVLTHHYEVTQTPHRELCGSCPGRHALCSHPQSVTLRPPPAPWPGAPARHTSPTGAGTA</sequence>
<dbReference type="Proteomes" id="UP001149140">
    <property type="component" value="Unassembled WGS sequence"/>
</dbReference>
<accession>A0A9X3SAR4</accession>
<evidence type="ECO:0000256" key="1">
    <source>
        <dbReference type="ARBA" id="ARBA00022763"/>
    </source>
</evidence>
<keyword evidence="2" id="KW-0067">ATP-binding</keyword>
<keyword evidence="2" id="KW-0547">Nucleotide-binding</keyword>
<dbReference type="Pfam" id="PF12705">
    <property type="entry name" value="PDDEXK_1"/>
    <property type="match status" value="1"/>
</dbReference>